<dbReference type="AlphaFoldDB" id="A0A9E7CYU6"/>
<evidence type="ECO:0000256" key="1">
    <source>
        <dbReference type="SAM" id="MobiDB-lite"/>
    </source>
</evidence>
<keyword evidence="3" id="KW-1185">Reference proteome</keyword>
<reference evidence="3" key="1">
    <citation type="journal article" date="2022" name="G3 (Bethesda)">
        <title>Unveiling the complete genome sequence of Alicyclobacillus acidoterrestris DSM 3922T, a taint-producing strain.</title>
        <authorList>
            <person name="Leonardo I.C."/>
            <person name="Barreto Crespo M.T."/>
            <person name="Gaspar F.B."/>
        </authorList>
    </citation>
    <scope>NUCLEOTIDE SEQUENCE [LARGE SCALE GENOMIC DNA]</scope>
    <source>
        <strain evidence="3">DSM 3922</strain>
    </source>
</reference>
<organism evidence="2 3">
    <name type="scientific">Alicyclobacillus acidoterrestris (strain ATCC 49025 / DSM 3922 / CIP 106132 / NCIMB 13137 / GD3B)</name>
    <dbReference type="NCBI Taxonomy" id="1356854"/>
    <lineage>
        <taxon>Bacteria</taxon>
        <taxon>Bacillati</taxon>
        <taxon>Bacillota</taxon>
        <taxon>Bacilli</taxon>
        <taxon>Bacillales</taxon>
        <taxon>Alicyclobacillaceae</taxon>
        <taxon>Alicyclobacillus</taxon>
    </lineage>
</organism>
<dbReference type="KEGG" id="aaco:K1I37_02685"/>
<feature type="region of interest" description="Disordered" evidence="1">
    <location>
        <begin position="61"/>
        <end position="83"/>
    </location>
</feature>
<accession>A0A9E7CYU6</accession>
<proteinExistence type="predicted"/>
<dbReference type="EMBL" id="CP080467">
    <property type="protein sequence ID" value="UNO49476.1"/>
    <property type="molecule type" value="Genomic_DNA"/>
</dbReference>
<dbReference type="RefSeq" id="WP_031219174.1">
    <property type="nucleotide sequence ID" value="NZ_AURB01000175.1"/>
</dbReference>
<dbReference type="OrthoDB" id="2376725at2"/>
<name>A0A9E7CYU6_ALIAG</name>
<evidence type="ECO:0000313" key="2">
    <source>
        <dbReference type="EMBL" id="UNO49476.1"/>
    </source>
</evidence>
<dbReference type="Proteomes" id="UP000829401">
    <property type="component" value="Chromosome"/>
</dbReference>
<protein>
    <submittedName>
        <fullName evidence="2">Uncharacterized protein</fullName>
    </submittedName>
</protein>
<sequence>MALKRQLYAKYGGVHFVQTAPAQDINDFVRSLPADKRDSLFEVLHELDEAGLIEIRNDENWTDPYGEIHPAHPHGQQNPDTTE</sequence>
<gene>
    <name evidence="2" type="ORF">K1I37_02685</name>
</gene>
<evidence type="ECO:0000313" key="3">
    <source>
        <dbReference type="Proteomes" id="UP000829401"/>
    </source>
</evidence>